<feature type="domain" description="UspA" evidence="2">
    <location>
        <begin position="217"/>
        <end position="273"/>
    </location>
</feature>
<dbReference type="PANTHER" id="PTHR46268">
    <property type="entry name" value="STRESS RESPONSE PROTEIN NHAX"/>
    <property type="match status" value="1"/>
</dbReference>
<dbReference type="InterPro" id="IPR006016">
    <property type="entry name" value="UspA"/>
</dbReference>
<reference evidence="3 4" key="1">
    <citation type="submission" date="2024-05" db="EMBL/GenBank/DDBJ databases">
        <title>Microbispora sp.ZYX-F-249.</title>
        <authorList>
            <person name="Xie H."/>
        </authorList>
    </citation>
    <scope>NUCLEOTIDE SEQUENCE [LARGE SCALE GENOMIC DNA]</scope>
    <source>
        <strain evidence="3 4">ZYX-F-249</strain>
    </source>
</reference>
<evidence type="ECO:0000259" key="2">
    <source>
        <dbReference type="Pfam" id="PF00582"/>
    </source>
</evidence>
<proteinExistence type="inferred from homology"/>
<dbReference type="Gene3D" id="3.40.50.620">
    <property type="entry name" value="HUPs"/>
    <property type="match status" value="2"/>
</dbReference>
<dbReference type="PRINTS" id="PR01438">
    <property type="entry name" value="UNVRSLSTRESS"/>
</dbReference>
<organism evidence="3 4">
    <name type="scientific">Microbispora maris</name>
    <dbReference type="NCBI Taxonomy" id="3144104"/>
    <lineage>
        <taxon>Bacteria</taxon>
        <taxon>Bacillati</taxon>
        <taxon>Actinomycetota</taxon>
        <taxon>Actinomycetes</taxon>
        <taxon>Streptosporangiales</taxon>
        <taxon>Streptosporangiaceae</taxon>
        <taxon>Microbispora</taxon>
    </lineage>
</organism>
<comment type="similarity">
    <text evidence="1">Belongs to the universal stress protein A family.</text>
</comment>
<protein>
    <submittedName>
        <fullName evidence="3">Universal stress protein</fullName>
    </submittedName>
</protein>
<name>A0ABV0AUL4_9ACTN</name>
<dbReference type="InterPro" id="IPR006015">
    <property type="entry name" value="Universal_stress_UspA"/>
</dbReference>
<dbReference type="SUPFAM" id="SSF52402">
    <property type="entry name" value="Adenine nucleotide alpha hydrolases-like"/>
    <property type="match status" value="2"/>
</dbReference>
<keyword evidence="4" id="KW-1185">Reference proteome</keyword>
<evidence type="ECO:0000256" key="1">
    <source>
        <dbReference type="ARBA" id="ARBA00008791"/>
    </source>
</evidence>
<dbReference type="PANTHER" id="PTHR46268:SF6">
    <property type="entry name" value="UNIVERSAL STRESS PROTEIN UP12"/>
    <property type="match status" value="1"/>
</dbReference>
<dbReference type="EMBL" id="JBDJAW010000027">
    <property type="protein sequence ID" value="MEN3538964.1"/>
    <property type="molecule type" value="Genomic_DNA"/>
</dbReference>
<evidence type="ECO:0000313" key="4">
    <source>
        <dbReference type="Proteomes" id="UP001447516"/>
    </source>
</evidence>
<dbReference type="RefSeq" id="WP_346228881.1">
    <property type="nucleotide sequence ID" value="NZ_JBDJAW010000027.1"/>
</dbReference>
<feature type="domain" description="UspA" evidence="2">
    <location>
        <begin position="1"/>
        <end position="139"/>
    </location>
</feature>
<dbReference type="InterPro" id="IPR014729">
    <property type="entry name" value="Rossmann-like_a/b/a_fold"/>
</dbReference>
<gene>
    <name evidence="3" type="ORF">AAH991_27890</name>
</gene>
<dbReference type="Proteomes" id="UP001447516">
    <property type="component" value="Unassembled WGS sequence"/>
</dbReference>
<dbReference type="Pfam" id="PF00582">
    <property type="entry name" value="Usp"/>
    <property type="match status" value="2"/>
</dbReference>
<sequence>MRQEIVVAYDGTRQSRAAVEWAAAECRVRRRAGVTVCEVWDGPYPERAEAVAAEERRLAALRLFEGVRLAERLLPGREVRPVLVRGDPKDTLVALSREAAMLVVGHRERRGHRGRLTGLLFGSVSAYAAAHAACPVVVVGAPAPAPPAGGVVVGIDAARPDGPEAECAMRFAVEVARGRSLPLTAVYATRGGEPEGERALTRIVEPWRLRCRAGLRIDTRVVEAPPLPALLACAANAPLLVVGAHGAGARARLLGSVGQGLLWRAPCPVAVVHPAPVWPIPFGVRTI</sequence>
<accession>A0ABV0AUL4</accession>
<evidence type="ECO:0000313" key="3">
    <source>
        <dbReference type="EMBL" id="MEN3538964.1"/>
    </source>
</evidence>
<comment type="caution">
    <text evidence="3">The sequence shown here is derived from an EMBL/GenBank/DDBJ whole genome shotgun (WGS) entry which is preliminary data.</text>
</comment>